<evidence type="ECO:0000259" key="10">
    <source>
        <dbReference type="Pfam" id="PF02823"/>
    </source>
</evidence>
<dbReference type="InterPro" id="IPR020546">
    <property type="entry name" value="ATP_synth_F1_dsu/esu_N"/>
</dbReference>
<dbReference type="HAMAP" id="MF_00530">
    <property type="entry name" value="ATP_synth_epsil_bac"/>
    <property type="match status" value="1"/>
</dbReference>
<dbReference type="PANTHER" id="PTHR13822:SF10">
    <property type="entry name" value="ATP SYNTHASE EPSILON CHAIN, CHLOROPLASTIC"/>
    <property type="match status" value="1"/>
</dbReference>
<dbReference type="EMBL" id="VMGK01000014">
    <property type="protein sequence ID" value="TSC92780.1"/>
    <property type="molecule type" value="Genomic_DNA"/>
</dbReference>
<feature type="domain" description="ATP synthase F1 complex delta/epsilon subunit N-terminal" evidence="10">
    <location>
        <begin position="2"/>
        <end position="84"/>
    </location>
</feature>
<dbReference type="Pfam" id="PF02823">
    <property type="entry name" value="ATP-synt_DE_N"/>
    <property type="match status" value="1"/>
</dbReference>
<gene>
    <name evidence="8" type="primary">atpC</name>
    <name evidence="11" type="ORF">CEN89_482</name>
</gene>
<comment type="subunit">
    <text evidence="8 9">F-type ATPases have 2 components, CF(1) - the catalytic core - and CF(0) - the membrane proton channel. CF(1) has five subunits: alpha(3), beta(3), gamma(1), delta(1), epsilon(1). CF(0) has three main subunits: a, b and c.</text>
</comment>
<comment type="subcellular location">
    <subcellularLocation>
        <location evidence="8">Cell membrane</location>
        <topology evidence="8">Peripheral membrane protein</topology>
    </subcellularLocation>
    <subcellularLocation>
        <location evidence="1">Endomembrane system</location>
        <topology evidence="1">Peripheral membrane protein</topology>
    </subcellularLocation>
</comment>
<reference evidence="11 12" key="1">
    <citation type="submission" date="2017-07" db="EMBL/GenBank/DDBJ databases">
        <title>Mechanisms for carbon and nitrogen cycling indicate functional differentiation within the Candidate Phyla Radiation.</title>
        <authorList>
            <person name="Danczak R.E."/>
            <person name="Johnston M.D."/>
            <person name="Kenah C."/>
            <person name="Slattery M."/>
            <person name="Wrighton K.C."/>
            <person name="Wilkins M.J."/>
        </authorList>
    </citation>
    <scope>NUCLEOTIDE SEQUENCE [LARGE SCALE GENOMIC DNA]</scope>
    <source>
        <strain evidence="11">Licking1014_7</strain>
    </source>
</reference>
<dbReference type="InterPro" id="IPR036771">
    <property type="entry name" value="ATPsynth_dsu/esu_N"/>
</dbReference>
<evidence type="ECO:0000256" key="3">
    <source>
        <dbReference type="ARBA" id="ARBA00022448"/>
    </source>
</evidence>
<proteinExistence type="inferred from homology"/>
<keyword evidence="8" id="KW-1003">Cell membrane</keyword>
<keyword evidence="6 8" id="KW-0139">CF(1)</keyword>
<dbReference type="CDD" id="cd12152">
    <property type="entry name" value="F1-ATPase_delta"/>
    <property type="match status" value="1"/>
</dbReference>
<evidence type="ECO:0000256" key="1">
    <source>
        <dbReference type="ARBA" id="ARBA00004184"/>
    </source>
</evidence>
<evidence type="ECO:0000256" key="6">
    <source>
        <dbReference type="ARBA" id="ARBA00023196"/>
    </source>
</evidence>
<evidence type="ECO:0000256" key="5">
    <source>
        <dbReference type="ARBA" id="ARBA00023136"/>
    </source>
</evidence>
<keyword evidence="7 8" id="KW-0066">ATP synthesis</keyword>
<dbReference type="GO" id="GO:0012505">
    <property type="term" value="C:endomembrane system"/>
    <property type="evidence" value="ECO:0007669"/>
    <property type="project" value="UniProtKB-SubCell"/>
</dbReference>
<name>A0A554LIU2_9BACT</name>
<comment type="similarity">
    <text evidence="2 8 9">Belongs to the ATPase epsilon chain family.</text>
</comment>
<dbReference type="GO" id="GO:0045259">
    <property type="term" value="C:proton-transporting ATP synthase complex"/>
    <property type="evidence" value="ECO:0007669"/>
    <property type="project" value="UniProtKB-KW"/>
</dbReference>
<keyword evidence="8" id="KW-0375">Hydrogen ion transport</keyword>
<protein>
    <recommendedName>
        <fullName evidence="8">ATP synthase epsilon chain</fullName>
    </recommendedName>
    <alternativeName>
        <fullName evidence="8">ATP synthase F1 sector epsilon subunit</fullName>
    </alternativeName>
    <alternativeName>
        <fullName evidence="8">F-ATPase epsilon subunit</fullName>
    </alternativeName>
</protein>
<organism evidence="11 12">
    <name type="scientific">Candidatus Berkelbacteria bacterium Licking1014_7</name>
    <dbReference type="NCBI Taxonomy" id="2017147"/>
    <lineage>
        <taxon>Bacteria</taxon>
        <taxon>Candidatus Berkelbacteria</taxon>
    </lineage>
</organism>
<evidence type="ECO:0000256" key="2">
    <source>
        <dbReference type="ARBA" id="ARBA00005712"/>
    </source>
</evidence>
<dbReference type="InterPro" id="IPR001469">
    <property type="entry name" value="ATP_synth_F1_dsu/esu"/>
</dbReference>
<dbReference type="NCBIfam" id="TIGR01216">
    <property type="entry name" value="ATP_synt_epsi"/>
    <property type="match status" value="1"/>
</dbReference>
<evidence type="ECO:0000256" key="4">
    <source>
        <dbReference type="ARBA" id="ARBA00023065"/>
    </source>
</evidence>
<evidence type="ECO:0000313" key="11">
    <source>
        <dbReference type="EMBL" id="TSC92780.1"/>
    </source>
</evidence>
<dbReference type="Gene3D" id="2.60.15.10">
    <property type="entry name" value="F0F1 ATP synthase delta/epsilon subunit, N-terminal"/>
    <property type="match status" value="1"/>
</dbReference>
<comment type="function">
    <text evidence="8">Produces ATP from ADP in the presence of a proton gradient across the membrane.</text>
</comment>
<keyword evidence="3 8" id="KW-0813">Transport</keyword>
<evidence type="ECO:0000256" key="7">
    <source>
        <dbReference type="ARBA" id="ARBA00023310"/>
    </source>
</evidence>
<sequence length="142" mass="15591">MILELITQDKKMFEQEAYEIILPNTSGQIAVLPGHIPLITQLTPGVISIRNKPGEADGNLDHLAVSGGLAEITGKKVRILSDSADRAEDLNELKIKEAHQQALVARRTARDAVSSADATAILERSLAQLKILELKKRRHLTR</sequence>
<dbReference type="GO" id="GO:0005886">
    <property type="term" value="C:plasma membrane"/>
    <property type="evidence" value="ECO:0007669"/>
    <property type="project" value="UniProtKB-SubCell"/>
</dbReference>
<evidence type="ECO:0000256" key="9">
    <source>
        <dbReference type="RuleBase" id="RU003656"/>
    </source>
</evidence>
<accession>A0A554LIU2</accession>
<dbReference type="GO" id="GO:0005524">
    <property type="term" value="F:ATP binding"/>
    <property type="evidence" value="ECO:0007669"/>
    <property type="project" value="UniProtKB-UniRule"/>
</dbReference>
<evidence type="ECO:0000313" key="12">
    <source>
        <dbReference type="Proteomes" id="UP000315689"/>
    </source>
</evidence>
<dbReference type="PANTHER" id="PTHR13822">
    <property type="entry name" value="ATP SYNTHASE DELTA/EPSILON CHAIN"/>
    <property type="match status" value="1"/>
</dbReference>
<keyword evidence="5 8" id="KW-0472">Membrane</keyword>
<comment type="caution">
    <text evidence="11">The sequence shown here is derived from an EMBL/GenBank/DDBJ whole genome shotgun (WGS) entry which is preliminary data.</text>
</comment>
<dbReference type="AlphaFoldDB" id="A0A554LIU2"/>
<keyword evidence="4 8" id="KW-0406">Ion transport</keyword>
<dbReference type="SUPFAM" id="SSF51344">
    <property type="entry name" value="Epsilon subunit of F1F0-ATP synthase N-terminal domain"/>
    <property type="match status" value="1"/>
</dbReference>
<dbReference type="GO" id="GO:0046933">
    <property type="term" value="F:proton-transporting ATP synthase activity, rotational mechanism"/>
    <property type="evidence" value="ECO:0007669"/>
    <property type="project" value="UniProtKB-UniRule"/>
</dbReference>
<dbReference type="Proteomes" id="UP000315689">
    <property type="component" value="Unassembled WGS sequence"/>
</dbReference>
<evidence type="ECO:0000256" key="8">
    <source>
        <dbReference type="HAMAP-Rule" id="MF_00530"/>
    </source>
</evidence>